<dbReference type="Proteomes" id="UP000548726">
    <property type="component" value="Unassembled WGS sequence"/>
</dbReference>
<proteinExistence type="predicted"/>
<sequence length="86" mass="9486">MLKFEIDPDYPLFGLEYCGKSVDMLIGLISGKSDMEFMDDTAIAGLILHLKAIRDGISDVHDIVHAQLHAQADKEPRLTTDKQSAA</sequence>
<protein>
    <submittedName>
        <fullName evidence="1">Uncharacterized protein</fullName>
    </submittedName>
</protein>
<evidence type="ECO:0000313" key="2">
    <source>
        <dbReference type="Proteomes" id="UP000548726"/>
    </source>
</evidence>
<accession>A0A6V8IAR3</accession>
<gene>
    <name evidence="1" type="ORF">DmAi_22160</name>
</gene>
<keyword evidence="2" id="KW-1185">Reference proteome</keyword>
<name>A0A6V8IAR3_9PROT</name>
<reference evidence="1 2" key="1">
    <citation type="journal article" date="2020" name="Cell Rep.">
        <title>Local necrotic cells trigger systemic immune activation via gut microbiome dysbiosis in Drosophila.</title>
        <authorList>
            <person name="Kosakamoto H."/>
            <person name="Yamauchi T."/>
            <person name="Akuzawa-Tokita Y."/>
            <person name="Nishimura K."/>
            <person name="Soga T."/>
            <person name="Murakami T."/>
            <person name="Mori H."/>
            <person name="Yamamoto K."/>
            <person name="Miyazaki R."/>
            <person name="Koto A."/>
            <person name="Miura M."/>
            <person name="Obata F."/>
        </authorList>
    </citation>
    <scope>NUCLEOTIDE SEQUENCE [LARGE SCALE GENOMIC DNA]</scope>
    <source>
        <strain evidence="1 2">Ai</strain>
    </source>
</reference>
<evidence type="ECO:0000313" key="1">
    <source>
        <dbReference type="EMBL" id="GFE94157.1"/>
    </source>
</evidence>
<dbReference type="RefSeq" id="WP_202205800.1">
    <property type="nucleotide sequence ID" value="NZ_BLJP01000009.1"/>
</dbReference>
<dbReference type="EMBL" id="BLJP01000009">
    <property type="protein sequence ID" value="GFE94157.1"/>
    <property type="molecule type" value="Genomic_DNA"/>
</dbReference>
<comment type="caution">
    <text evidence="1">The sequence shown here is derived from an EMBL/GenBank/DDBJ whole genome shotgun (WGS) entry which is preliminary data.</text>
</comment>
<dbReference type="AlphaFoldDB" id="A0A6V8IAR3"/>
<organism evidence="1 2">
    <name type="scientific">Acetobacter persici</name>
    <dbReference type="NCBI Taxonomy" id="1076596"/>
    <lineage>
        <taxon>Bacteria</taxon>
        <taxon>Pseudomonadati</taxon>
        <taxon>Pseudomonadota</taxon>
        <taxon>Alphaproteobacteria</taxon>
        <taxon>Acetobacterales</taxon>
        <taxon>Acetobacteraceae</taxon>
        <taxon>Acetobacter</taxon>
    </lineage>
</organism>